<feature type="compositionally biased region" description="Basic residues" evidence="3">
    <location>
        <begin position="402"/>
        <end position="431"/>
    </location>
</feature>
<proteinExistence type="predicted"/>
<keyword evidence="2" id="KW-0862">Zinc</keyword>
<feature type="compositionally biased region" description="Basic residues" evidence="3">
    <location>
        <begin position="512"/>
        <end position="522"/>
    </location>
</feature>
<sequence>MGRLFLVDLEGKTYNCKFCKTQLGQADDLVSKAFRCRSGKAYLFNNVVNITFGQSEERTMLSGAHTVIDIFCCCCGQILGWKYEKAHEKSQKYKEGKFVLERGRIIDGEVDSEFYIDTRASTSDGEDTILSKRIVRFVYLRFAFWYSNFVNEEEEEEVNPNTMGERKSSSKKKSSRKKRLKVSSKKGFSFGKLRLSCSLCEVKNGETIFEAFHCSSGRAYLFNNVVNITFGQSEERTMLPGTHTVTDIFCCRCGQILGWKYEKTHEESQKYKEGKFILERVNIYFGQTEERTLLSGTHTVTDIFCRRCGQILGWKYEKTHEESQKYKEGKFVLERVRIIDGEFDSEFYIDTRSSSSDDEDTIFSDIDRNNRFVYLGFAFCYCNFVNEEEEENPNTMGERKSSSKKKSSKKKRLKVSSKIRKRKSRRNKSKKLSSSEDDSSSSASSDYSSSPQSLSSDSEVDYSRKRRRHSRDMKRVKKRTRRRSSSRDVSEGSPPVKKRKRSNRKSLDYGRKVQKKKRKRHASISSTNSDSRSCSSCRRENSVSSRGRDSKSFSTCHDETNSGNEDTNLQIPRIKSKKKMKEKKIHNEPSTGRRSGSRGPVCSLCNHHSCSCNTTHNGEEYVEESIPKRLRSVITIPEKTREEEGDEQGPDMLKEEILNKHHDCPSCRNHDNNDLEIKGKLASCSCFPSIQTMQDGNLIIDETFGPTKVDGGLDPKPNKVKEASHDNGGESGNSDNIANTGIEDLETVLRKKALENLQKFRKEFQTNLKSGAKETKNGSDVNHLSPSKTEVVPYKSLERGKKDGLALNQAVKCRSKLVTTKEFSLSTEIELNTPVEKNNGKGSGCVEPGVTQPADRSALSESPEQKNHTTEPVLSNEPEPGKLLCSTTVQTYKKENPLASKRNIIKTPVSLRPGVHSTGTSDNLDVGAVNAGIRPTVETTSSVRSTSDGLTSKHQRDVTKDASEFEQKTMSVMRGGEMVQSLQSSSILAISNTLETFVICSNSICLTLSSHDDVGQIINQIGLSQDLSASWLNSEVPGTTTLYSYQVIVHRVHFSENKFFQEKSSLVQSTNVCASPTILPNQ</sequence>
<feature type="compositionally biased region" description="Low complexity" evidence="3">
    <location>
        <begin position="523"/>
        <end position="536"/>
    </location>
</feature>
<evidence type="ECO:0000259" key="4">
    <source>
        <dbReference type="PROSITE" id="PS51792"/>
    </source>
</evidence>
<gene>
    <name evidence="5" type="ORF">H5410_038836</name>
</gene>
<feature type="region of interest" description="Disordered" evidence="3">
    <location>
        <begin position="937"/>
        <end position="963"/>
    </location>
</feature>
<dbReference type="PROSITE" id="PS51792">
    <property type="entry name" value="YIPPEE"/>
    <property type="match status" value="3"/>
</dbReference>
<feature type="compositionally biased region" description="Low complexity" evidence="3">
    <location>
        <begin position="937"/>
        <end position="947"/>
    </location>
</feature>
<feature type="compositionally biased region" description="Basic and acidic residues" evidence="3">
    <location>
        <begin position="537"/>
        <end position="560"/>
    </location>
</feature>
<dbReference type="Pfam" id="PF03226">
    <property type="entry name" value="Yippee-Mis18"/>
    <property type="match status" value="3"/>
</dbReference>
<dbReference type="OrthoDB" id="786617at2759"/>
<feature type="compositionally biased region" description="Basic residues" evidence="3">
    <location>
        <begin position="464"/>
        <end position="484"/>
    </location>
</feature>
<feature type="compositionally biased region" description="Polar residues" evidence="3">
    <location>
        <begin position="561"/>
        <end position="570"/>
    </location>
</feature>
<comment type="caution">
    <text evidence="5">The sequence shown here is derived from an EMBL/GenBank/DDBJ whole genome shotgun (WGS) entry which is preliminary data.</text>
</comment>
<feature type="non-terminal residue" evidence="5">
    <location>
        <position position="1082"/>
    </location>
</feature>
<feature type="compositionally biased region" description="Basic and acidic residues" evidence="3">
    <location>
        <begin position="711"/>
        <end position="728"/>
    </location>
</feature>
<accession>A0A9J5YEB2</accession>
<feature type="region of interest" description="Disordered" evidence="3">
    <location>
        <begin position="391"/>
        <end position="598"/>
    </location>
</feature>
<feature type="region of interest" description="Disordered" evidence="3">
    <location>
        <begin position="156"/>
        <end position="180"/>
    </location>
</feature>
<dbReference type="PANTHER" id="PTHR36808">
    <property type="entry name" value="TRANSCRIPTIONAL REGULATOR ATRX-LIKE PROTEIN"/>
    <property type="match status" value="1"/>
</dbReference>
<feature type="compositionally biased region" description="Polar residues" evidence="3">
    <location>
        <begin position="778"/>
        <end position="787"/>
    </location>
</feature>
<reference evidence="5 6" key="1">
    <citation type="submission" date="2020-09" db="EMBL/GenBank/DDBJ databases">
        <title>De no assembly of potato wild relative species, Solanum commersonii.</title>
        <authorList>
            <person name="Cho K."/>
        </authorList>
    </citation>
    <scope>NUCLEOTIDE SEQUENCE [LARGE SCALE GENOMIC DNA]</scope>
    <source>
        <strain evidence="5">LZ3.2</strain>
        <tissue evidence="5">Leaf</tissue>
    </source>
</reference>
<feature type="compositionally biased region" description="Basic residues" evidence="3">
    <location>
        <begin position="169"/>
        <end position="180"/>
    </location>
</feature>
<feature type="compositionally biased region" description="Low complexity" evidence="3">
    <location>
        <begin position="440"/>
        <end position="457"/>
    </location>
</feature>
<name>A0A9J5YEB2_SOLCO</name>
<keyword evidence="6" id="KW-1185">Reference proteome</keyword>
<feature type="compositionally biased region" description="Basic and acidic residues" evidence="3">
    <location>
        <begin position="954"/>
        <end position="963"/>
    </location>
</feature>
<dbReference type="PANTHER" id="PTHR36808:SF1">
    <property type="entry name" value="TRANSCRIPTIONAL REGULATOR ATRX-LIKE PROTEIN"/>
    <property type="match status" value="1"/>
</dbReference>
<organism evidence="5 6">
    <name type="scientific">Solanum commersonii</name>
    <name type="common">Commerson's wild potato</name>
    <name type="synonym">Commerson's nightshade</name>
    <dbReference type="NCBI Taxonomy" id="4109"/>
    <lineage>
        <taxon>Eukaryota</taxon>
        <taxon>Viridiplantae</taxon>
        <taxon>Streptophyta</taxon>
        <taxon>Embryophyta</taxon>
        <taxon>Tracheophyta</taxon>
        <taxon>Spermatophyta</taxon>
        <taxon>Magnoliopsida</taxon>
        <taxon>eudicotyledons</taxon>
        <taxon>Gunneridae</taxon>
        <taxon>Pentapetalae</taxon>
        <taxon>asterids</taxon>
        <taxon>lamiids</taxon>
        <taxon>Solanales</taxon>
        <taxon>Solanaceae</taxon>
        <taxon>Solanoideae</taxon>
        <taxon>Solaneae</taxon>
        <taxon>Solanum</taxon>
    </lineage>
</organism>
<evidence type="ECO:0000313" key="5">
    <source>
        <dbReference type="EMBL" id="KAG5597604.1"/>
    </source>
</evidence>
<feature type="region of interest" description="Disordered" evidence="3">
    <location>
        <begin position="708"/>
        <end position="739"/>
    </location>
</feature>
<feature type="region of interest" description="Disordered" evidence="3">
    <location>
        <begin position="768"/>
        <end position="787"/>
    </location>
</feature>
<evidence type="ECO:0000256" key="1">
    <source>
        <dbReference type="ARBA" id="ARBA00022723"/>
    </source>
</evidence>
<dbReference type="AlphaFoldDB" id="A0A9J5YEB2"/>
<keyword evidence="1" id="KW-0479">Metal-binding</keyword>
<feature type="domain" description="Yippee" evidence="4">
    <location>
        <begin position="186"/>
        <end position="287"/>
    </location>
</feature>
<feature type="domain" description="Yippee" evidence="4">
    <location>
        <begin position="283"/>
        <end position="342"/>
    </location>
</feature>
<evidence type="ECO:0000256" key="3">
    <source>
        <dbReference type="SAM" id="MobiDB-lite"/>
    </source>
</evidence>
<feature type="region of interest" description="Disordered" evidence="3">
    <location>
        <begin position="834"/>
        <end position="882"/>
    </location>
</feature>
<feature type="compositionally biased region" description="Basic residues" evidence="3">
    <location>
        <begin position="574"/>
        <end position="584"/>
    </location>
</feature>
<dbReference type="GO" id="GO:0046872">
    <property type="term" value="F:metal ion binding"/>
    <property type="evidence" value="ECO:0007669"/>
    <property type="project" value="UniProtKB-KW"/>
</dbReference>
<dbReference type="InterPro" id="IPR034751">
    <property type="entry name" value="Yippee"/>
</dbReference>
<evidence type="ECO:0000256" key="2">
    <source>
        <dbReference type="ARBA" id="ARBA00022833"/>
    </source>
</evidence>
<feature type="domain" description="Yippee" evidence="4">
    <location>
        <begin position="12"/>
        <end position="109"/>
    </location>
</feature>
<protein>
    <recommendedName>
        <fullName evidence="4">Yippee domain-containing protein</fullName>
    </recommendedName>
</protein>
<dbReference type="EMBL" id="JACXVP010000007">
    <property type="protein sequence ID" value="KAG5597604.1"/>
    <property type="molecule type" value="Genomic_DNA"/>
</dbReference>
<dbReference type="Proteomes" id="UP000824120">
    <property type="component" value="Chromosome 7"/>
</dbReference>
<evidence type="ECO:0000313" key="6">
    <source>
        <dbReference type="Proteomes" id="UP000824120"/>
    </source>
</evidence>
<dbReference type="InterPro" id="IPR004910">
    <property type="entry name" value="Yippee/Mis18/Cereblon"/>
</dbReference>